<reference evidence="11" key="1">
    <citation type="submission" date="2018-05" db="EMBL/GenBank/DDBJ databases">
        <authorList>
            <person name="Lanie J.A."/>
            <person name="Ng W.-L."/>
            <person name="Kazmierczak K.M."/>
            <person name="Andrzejewski T.M."/>
            <person name="Davidsen T.M."/>
            <person name="Wayne K.J."/>
            <person name="Tettelin H."/>
            <person name="Glass J.I."/>
            <person name="Rusch D."/>
            <person name="Podicherti R."/>
            <person name="Tsui H.-C.T."/>
            <person name="Winkler M.E."/>
        </authorList>
    </citation>
    <scope>NUCLEOTIDE SEQUENCE</scope>
</reference>
<proteinExistence type="inferred from homology"/>
<dbReference type="HAMAP" id="MF_00123">
    <property type="entry name" value="Arg_tRNA_synth"/>
    <property type="match status" value="1"/>
</dbReference>
<evidence type="ECO:0000256" key="7">
    <source>
        <dbReference type="ARBA" id="ARBA00023146"/>
    </source>
</evidence>
<evidence type="ECO:0000256" key="4">
    <source>
        <dbReference type="ARBA" id="ARBA00022741"/>
    </source>
</evidence>
<dbReference type="InterPro" id="IPR036695">
    <property type="entry name" value="Arg-tRNA-synth_N_sf"/>
</dbReference>
<dbReference type="GO" id="GO:0006420">
    <property type="term" value="P:arginyl-tRNA aminoacylation"/>
    <property type="evidence" value="ECO:0007669"/>
    <property type="project" value="InterPro"/>
</dbReference>
<dbReference type="Pfam" id="PF03485">
    <property type="entry name" value="Arg_tRNA_synt_N"/>
    <property type="match status" value="1"/>
</dbReference>
<dbReference type="PANTHER" id="PTHR11956:SF5">
    <property type="entry name" value="ARGININE--TRNA LIGASE, CYTOPLASMIC"/>
    <property type="match status" value="1"/>
</dbReference>
<keyword evidence="7" id="KW-0030">Aminoacyl-tRNA synthetase</keyword>
<evidence type="ECO:0000259" key="10">
    <source>
        <dbReference type="SMART" id="SM01016"/>
    </source>
</evidence>
<dbReference type="PRINTS" id="PR01038">
    <property type="entry name" value="TRNASYNTHARG"/>
</dbReference>
<dbReference type="CDD" id="cd00671">
    <property type="entry name" value="ArgRS_core"/>
    <property type="match status" value="1"/>
</dbReference>
<dbReference type="InterPro" id="IPR001412">
    <property type="entry name" value="aa-tRNA-synth_I_CS"/>
</dbReference>
<feature type="domain" description="Arginyl tRNA synthetase N-terminal" evidence="10">
    <location>
        <begin position="1"/>
        <end position="90"/>
    </location>
</feature>
<evidence type="ECO:0000259" key="9">
    <source>
        <dbReference type="SMART" id="SM00836"/>
    </source>
</evidence>
<dbReference type="InterPro" id="IPR009080">
    <property type="entry name" value="tRNAsynth_Ia_anticodon-bd"/>
</dbReference>
<evidence type="ECO:0000256" key="6">
    <source>
        <dbReference type="ARBA" id="ARBA00022917"/>
    </source>
</evidence>
<dbReference type="Pfam" id="PF05746">
    <property type="entry name" value="DALR_1"/>
    <property type="match status" value="1"/>
</dbReference>
<comment type="similarity">
    <text evidence="1">Belongs to the class-I aminoacyl-tRNA synthetase family.</text>
</comment>
<name>A0A381N452_9ZZZZ</name>
<keyword evidence="6" id="KW-0648">Protein biosynthesis</keyword>
<dbReference type="AlphaFoldDB" id="A0A381N452"/>
<feature type="domain" description="DALR anticodon binding" evidence="9">
    <location>
        <begin position="413"/>
        <end position="535"/>
    </location>
</feature>
<dbReference type="Pfam" id="PF00750">
    <property type="entry name" value="tRNA-synt_1d"/>
    <property type="match status" value="2"/>
</dbReference>
<evidence type="ECO:0000256" key="5">
    <source>
        <dbReference type="ARBA" id="ARBA00022840"/>
    </source>
</evidence>
<dbReference type="GO" id="GO:0005737">
    <property type="term" value="C:cytoplasm"/>
    <property type="evidence" value="ECO:0007669"/>
    <property type="project" value="InterPro"/>
</dbReference>
<gene>
    <name evidence="11" type="ORF">METZ01_LOCUS1292</name>
</gene>
<organism evidence="11">
    <name type="scientific">marine metagenome</name>
    <dbReference type="NCBI Taxonomy" id="408172"/>
    <lineage>
        <taxon>unclassified sequences</taxon>
        <taxon>metagenomes</taxon>
        <taxon>ecological metagenomes</taxon>
    </lineage>
</organism>
<keyword evidence="3" id="KW-0436">Ligase</keyword>
<dbReference type="InterPro" id="IPR014729">
    <property type="entry name" value="Rossmann-like_a/b/a_fold"/>
</dbReference>
<dbReference type="EMBL" id="UINC01000067">
    <property type="protein sequence ID" value="SUZ48438.1"/>
    <property type="molecule type" value="Genomic_DNA"/>
</dbReference>
<evidence type="ECO:0000256" key="2">
    <source>
        <dbReference type="ARBA" id="ARBA00012837"/>
    </source>
</evidence>
<dbReference type="SUPFAM" id="SSF47323">
    <property type="entry name" value="Anticodon-binding domain of a subclass of class I aminoacyl-tRNA synthetases"/>
    <property type="match status" value="1"/>
</dbReference>
<dbReference type="SMART" id="SM01016">
    <property type="entry name" value="Arg_tRNA_synt_N"/>
    <property type="match status" value="1"/>
</dbReference>
<dbReference type="Gene3D" id="3.30.1360.70">
    <property type="entry name" value="Arginyl tRNA synthetase N-terminal domain"/>
    <property type="match status" value="1"/>
</dbReference>
<sequence>MDVRDTLIDAVRSALADLGVEPVPDVVQLERPANPEHGDWSTNVALASAKAAGRNPRELGTALSDHLSTAPPPHVIGVDVAGPGFVNFRLADSWLHEVLVDVVDAGTDGWGRLDSGVGTSVIVEFVSANPTGPLHAGHGRGACYGDSVARLYERCGYDVVREFYVNDRGVQMQNFAASLAARAAGTDVGEDGYHGRYIVDWAAEMPGDADPLEWGYARALAAHRSVLESLSIHFDSWFSERSMIASGAVDATLVDLRAAGAVYEEDGAVWLRSSDHGDDKDRVLVKGDGQPTYLMPDVAYHRDKFGRADRLVNVFGADHHGYVARMHAAMALLGHDRSDLEIVITQLVNLQRDGREVRLSKRTGEMVELAEVVDEVGADAARFTYLLLSVDSPQTFDMDLVASQVNENPVFYVQYAHARIHSVVLMAAAEGIERGSLADTDLSVLVHPRELEILRYLHELPDVVARACRERAPHQVTAWVRDLASAFHGFYHDCRVFGDGMHPSTTQARLWLLEGVRIGLAVAMDLLGVGAPTEMWRDGVDDRADGEA</sequence>
<evidence type="ECO:0000256" key="8">
    <source>
        <dbReference type="ARBA" id="ARBA00049339"/>
    </source>
</evidence>
<dbReference type="InterPro" id="IPR001278">
    <property type="entry name" value="Arg-tRNA-ligase"/>
</dbReference>
<evidence type="ECO:0000313" key="11">
    <source>
        <dbReference type="EMBL" id="SUZ48438.1"/>
    </source>
</evidence>
<dbReference type="InterPro" id="IPR005148">
    <property type="entry name" value="Arg-tRNA-synth_N"/>
</dbReference>
<dbReference type="PROSITE" id="PS00178">
    <property type="entry name" value="AA_TRNA_LIGASE_I"/>
    <property type="match status" value="1"/>
</dbReference>
<accession>A0A381N452</accession>
<dbReference type="GO" id="GO:0005524">
    <property type="term" value="F:ATP binding"/>
    <property type="evidence" value="ECO:0007669"/>
    <property type="project" value="UniProtKB-KW"/>
</dbReference>
<dbReference type="PANTHER" id="PTHR11956">
    <property type="entry name" value="ARGINYL-TRNA SYNTHETASE"/>
    <property type="match status" value="1"/>
</dbReference>
<dbReference type="Gene3D" id="1.10.730.10">
    <property type="entry name" value="Isoleucyl-tRNA Synthetase, Domain 1"/>
    <property type="match status" value="1"/>
</dbReference>
<protein>
    <recommendedName>
        <fullName evidence="2">arginine--tRNA ligase</fullName>
        <ecNumber evidence="2">6.1.1.19</ecNumber>
    </recommendedName>
</protein>
<dbReference type="SUPFAM" id="SSF55190">
    <property type="entry name" value="Arginyl-tRNA synthetase (ArgRS), N-terminal 'additional' domain"/>
    <property type="match status" value="1"/>
</dbReference>
<dbReference type="GO" id="GO:0004814">
    <property type="term" value="F:arginine-tRNA ligase activity"/>
    <property type="evidence" value="ECO:0007669"/>
    <property type="project" value="UniProtKB-EC"/>
</dbReference>
<dbReference type="SUPFAM" id="SSF52374">
    <property type="entry name" value="Nucleotidylyl transferase"/>
    <property type="match status" value="1"/>
</dbReference>
<dbReference type="InterPro" id="IPR035684">
    <property type="entry name" value="ArgRS_core"/>
</dbReference>
<dbReference type="Gene3D" id="3.40.50.620">
    <property type="entry name" value="HUPs"/>
    <property type="match status" value="1"/>
</dbReference>
<evidence type="ECO:0000256" key="1">
    <source>
        <dbReference type="ARBA" id="ARBA00005594"/>
    </source>
</evidence>
<dbReference type="SMART" id="SM00836">
    <property type="entry name" value="DALR_1"/>
    <property type="match status" value="1"/>
</dbReference>
<comment type="catalytic activity">
    <reaction evidence="8">
        <text>tRNA(Arg) + L-arginine + ATP = L-arginyl-tRNA(Arg) + AMP + diphosphate</text>
        <dbReference type="Rhea" id="RHEA:20301"/>
        <dbReference type="Rhea" id="RHEA-COMP:9658"/>
        <dbReference type="Rhea" id="RHEA-COMP:9673"/>
        <dbReference type="ChEBI" id="CHEBI:30616"/>
        <dbReference type="ChEBI" id="CHEBI:32682"/>
        <dbReference type="ChEBI" id="CHEBI:33019"/>
        <dbReference type="ChEBI" id="CHEBI:78442"/>
        <dbReference type="ChEBI" id="CHEBI:78513"/>
        <dbReference type="ChEBI" id="CHEBI:456215"/>
        <dbReference type="EC" id="6.1.1.19"/>
    </reaction>
</comment>
<evidence type="ECO:0000256" key="3">
    <source>
        <dbReference type="ARBA" id="ARBA00022598"/>
    </source>
</evidence>
<dbReference type="EC" id="6.1.1.19" evidence="2"/>
<keyword evidence="5" id="KW-0067">ATP-binding</keyword>
<dbReference type="InterPro" id="IPR008909">
    <property type="entry name" value="DALR_anticod-bd"/>
</dbReference>
<keyword evidence="4" id="KW-0547">Nucleotide-binding</keyword>